<dbReference type="EMBL" id="LT907988">
    <property type="protein sequence ID" value="SOE51447.1"/>
    <property type="molecule type" value="Genomic_DNA"/>
</dbReference>
<evidence type="ECO:0008006" key="4">
    <source>
        <dbReference type="Google" id="ProtNLM"/>
    </source>
</evidence>
<keyword evidence="3" id="KW-1185">Reference proteome</keyword>
<sequence length="74" mass="8370">MHLLNRCGVTLGLVALVSGCSLMGGGEGERSNDCRWNRSSCMYEGSYEKGEREYAEEEARRLNQAEQGRLRRSR</sequence>
<reference evidence="2 3" key="2">
    <citation type="submission" date="2017-08" db="EMBL/GenBank/DDBJ databases">
        <authorList>
            <person name="de Groot N.N."/>
        </authorList>
    </citation>
    <scope>NUCLEOTIDE SEQUENCE [LARGE SCALE GENOMIC DNA]</scope>
    <source>
        <strain evidence="2">Orrdi1</strain>
    </source>
</reference>
<accession>A0A1C3JYA7</accession>
<evidence type="ECO:0000313" key="2">
    <source>
        <dbReference type="EMBL" id="SOE51447.1"/>
    </source>
</evidence>
<gene>
    <name evidence="1" type="ORF">ODI_02206</name>
    <name evidence="2" type="ORF">ODI_R3449</name>
</gene>
<proteinExistence type="predicted"/>
<protein>
    <recommendedName>
        <fullName evidence="4">Lipoprotein</fullName>
    </recommendedName>
</protein>
<dbReference type="EMBL" id="FLRC01000006">
    <property type="protein sequence ID" value="SBT24118.1"/>
    <property type="molecule type" value="Genomic_DNA"/>
</dbReference>
<dbReference type="AlphaFoldDB" id="A0A1C3JYA7"/>
<name>A0A1C3JYA7_9BURK</name>
<organism evidence="1 3">
    <name type="scientific">Orrella dioscoreae</name>
    <dbReference type="NCBI Taxonomy" id="1851544"/>
    <lineage>
        <taxon>Bacteria</taxon>
        <taxon>Pseudomonadati</taxon>
        <taxon>Pseudomonadota</taxon>
        <taxon>Betaproteobacteria</taxon>
        <taxon>Burkholderiales</taxon>
        <taxon>Alcaligenaceae</taxon>
        <taxon>Orrella</taxon>
    </lineage>
</organism>
<dbReference type="KEGG" id="odi:ODI_R3449"/>
<evidence type="ECO:0000313" key="3">
    <source>
        <dbReference type="Proteomes" id="UP000078558"/>
    </source>
</evidence>
<evidence type="ECO:0000313" key="1">
    <source>
        <dbReference type="EMBL" id="SBT24118.1"/>
    </source>
</evidence>
<dbReference type="Proteomes" id="UP000078558">
    <property type="component" value="Chromosome I"/>
</dbReference>
<dbReference type="PROSITE" id="PS51257">
    <property type="entry name" value="PROKAR_LIPOPROTEIN"/>
    <property type="match status" value="1"/>
</dbReference>
<dbReference type="RefSeq" id="WP_067749966.1">
    <property type="nucleotide sequence ID" value="NZ_LT907988.1"/>
</dbReference>
<dbReference type="OrthoDB" id="8665323at2"/>
<reference evidence="1 3" key="1">
    <citation type="submission" date="2016-06" db="EMBL/GenBank/DDBJ databases">
        <authorList>
            <person name="Kjaerup R.B."/>
            <person name="Dalgaard T.S."/>
            <person name="Juul-Madsen H.R."/>
        </authorList>
    </citation>
    <scope>NUCLEOTIDE SEQUENCE [LARGE SCALE GENOMIC DNA]</scope>
    <source>
        <strain evidence="1">Orrdi1</strain>
    </source>
</reference>